<dbReference type="EMBL" id="JARKIB010000063">
    <property type="protein sequence ID" value="KAJ7751066.1"/>
    <property type="molecule type" value="Genomic_DNA"/>
</dbReference>
<reference evidence="1" key="1">
    <citation type="submission" date="2023-03" db="EMBL/GenBank/DDBJ databases">
        <title>Massive genome expansion in bonnet fungi (Mycena s.s.) driven by repeated elements and novel gene families across ecological guilds.</title>
        <authorList>
            <consortium name="Lawrence Berkeley National Laboratory"/>
            <person name="Harder C.B."/>
            <person name="Miyauchi S."/>
            <person name="Viragh M."/>
            <person name="Kuo A."/>
            <person name="Thoen E."/>
            <person name="Andreopoulos B."/>
            <person name="Lu D."/>
            <person name="Skrede I."/>
            <person name="Drula E."/>
            <person name="Henrissat B."/>
            <person name="Morin E."/>
            <person name="Kohler A."/>
            <person name="Barry K."/>
            <person name="LaButti K."/>
            <person name="Morin E."/>
            <person name="Salamov A."/>
            <person name="Lipzen A."/>
            <person name="Mereny Z."/>
            <person name="Hegedus B."/>
            <person name="Baldrian P."/>
            <person name="Stursova M."/>
            <person name="Weitz H."/>
            <person name="Taylor A."/>
            <person name="Grigoriev I.V."/>
            <person name="Nagy L.G."/>
            <person name="Martin F."/>
            <person name="Kauserud H."/>
        </authorList>
    </citation>
    <scope>NUCLEOTIDE SEQUENCE</scope>
    <source>
        <strain evidence="1">CBHHK182m</strain>
    </source>
</reference>
<name>A0AAD7N9L5_9AGAR</name>
<comment type="caution">
    <text evidence="1">The sequence shown here is derived from an EMBL/GenBank/DDBJ whole genome shotgun (WGS) entry which is preliminary data.</text>
</comment>
<evidence type="ECO:0000313" key="1">
    <source>
        <dbReference type="EMBL" id="KAJ7751066.1"/>
    </source>
</evidence>
<dbReference type="AlphaFoldDB" id="A0AAD7N9L5"/>
<gene>
    <name evidence="1" type="ORF">B0H16DRAFT_1460399</name>
</gene>
<evidence type="ECO:0000313" key="2">
    <source>
        <dbReference type="Proteomes" id="UP001215598"/>
    </source>
</evidence>
<sequence length="215" mass="24555">MTNQVELGTAVGDIKSNVLMHTLSIYGRLEHGLRWTEIRPFLVRQRKPFGGSESNWYCGHFSPIRFALDWQHDRTSVQIILLKHACSNERHQQADPWRQQHRKPPLLGGQEMVDFGFRALNPSEGRLNAWRTRRFVKAYLVETADTHFTSGYQIAKVLPAPLHQEWQGYSEGCPKLLILPLVNVRAFNFNARGLQNGTHQLDGDGDLSLDPAETT</sequence>
<keyword evidence="2" id="KW-1185">Reference proteome</keyword>
<organism evidence="1 2">
    <name type="scientific">Mycena metata</name>
    <dbReference type="NCBI Taxonomy" id="1033252"/>
    <lineage>
        <taxon>Eukaryota</taxon>
        <taxon>Fungi</taxon>
        <taxon>Dikarya</taxon>
        <taxon>Basidiomycota</taxon>
        <taxon>Agaricomycotina</taxon>
        <taxon>Agaricomycetes</taxon>
        <taxon>Agaricomycetidae</taxon>
        <taxon>Agaricales</taxon>
        <taxon>Marasmiineae</taxon>
        <taxon>Mycenaceae</taxon>
        <taxon>Mycena</taxon>
    </lineage>
</organism>
<dbReference type="Proteomes" id="UP001215598">
    <property type="component" value="Unassembled WGS sequence"/>
</dbReference>
<accession>A0AAD7N9L5</accession>
<proteinExistence type="predicted"/>
<protein>
    <submittedName>
        <fullName evidence="1">Uncharacterized protein</fullName>
    </submittedName>
</protein>